<dbReference type="AlphaFoldDB" id="A0A139H356"/>
<evidence type="ECO:0000313" key="2">
    <source>
        <dbReference type="Proteomes" id="UP000070133"/>
    </source>
</evidence>
<reference evidence="1 2" key="1">
    <citation type="submission" date="2015-07" db="EMBL/GenBank/DDBJ databases">
        <title>Comparative genomics of the Sigatoka disease complex on banana suggests a link between parallel evolutionary changes in Pseudocercospora fijiensis and Pseudocercospora eumusae and increased virulence on the banana host.</title>
        <authorList>
            <person name="Chang T.-C."/>
            <person name="Salvucci A."/>
            <person name="Crous P.W."/>
            <person name="Stergiopoulos I."/>
        </authorList>
    </citation>
    <scope>NUCLEOTIDE SEQUENCE [LARGE SCALE GENOMIC DNA]</scope>
    <source>
        <strain evidence="1 2">CBS 114824</strain>
    </source>
</reference>
<sequence>MDTDRAGLAIFSQLRNDRFSDMTIRCKQHNWFHIKMHIIADQYQIEHLSKISEAAFESYMQVGLELSELQHIIGFAYEIPKVTTRIRNTLAKCIASHEDFGQESELREMLDELEDDFPLLLDDLERSVFPDPLQAIHPEYPVVVNLYKSIPPVMDIDLEKGLLAYHEQYLTLTPTLTPHPYTGPGLIDGVATTILEVLLEPAHMLMAFIFESYSLSSQCMED</sequence>
<dbReference type="EMBL" id="LFZN01000160">
    <property type="protein sequence ID" value="KXS96906.1"/>
    <property type="molecule type" value="Genomic_DNA"/>
</dbReference>
<keyword evidence="2" id="KW-1185">Reference proteome</keyword>
<comment type="caution">
    <text evidence="1">The sequence shown here is derived from an EMBL/GenBank/DDBJ whole genome shotgun (WGS) entry which is preliminary data.</text>
</comment>
<organism evidence="1 2">
    <name type="scientific">Pseudocercospora eumusae</name>
    <dbReference type="NCBI Taxonomy" id="321146"/>
    <lineage>
        <taxon>Eukaryota</taxon>
        <taxon>Fungi</taxon>
        <taxon>Dikarya</taxon>
        <taxon>Ascomycota</taxon>
        <taxon>Pezizomycotina</taxon>
        <taxon>Dothideomycetes</taxon>
        <taxon>Dothideomycetidae</taxon>
        <taxon>Mycosphaerellales</taxon>
        <taxon>Mycosphaerellaceae</taxon>
        <taxon>Pseudocercospora</taxon>
    </lineage>
</organism>
<gene>
    <name evidence="1" type="ORF">AC578_6224</name>
</gene>
<proteinExistence type="predicted"/>
<accession>A0A139H356</accession>
<evidence type="ECO:0000313" key="1">
    <source>
        <dbReference type="EMBL" id="KXS96906.1"/>
    </source>
</evidence>
<protein>
    <submittedName>
        <fullName evidence="1">Uncharacterized protein</fullName>
    </submittedName>
</protein>
<dbReference type="Proteomes" id="UP000070133">
    <property type="component" value="Unassembled WGS sequence"/>
</dbReference>
<name>A0A139H356_9PEZI</name>